<dbReference type="Gene3D" id="3.30.470.30">
    <property type="entry name" value="DNA ligase/mRNA capping enzyme"/>
    <property type="match status" value="1"/>
</dbReference>
<dbReference type="GO" id="GO:0006281">
    <property type="term" value="P:DNA repair"/>
    <property type="evidence" value="ECO:0007669"/>
    <property type="project" value="UniProtKB-KW"/>
</dbReference>
<evidence type="ECO:0000256" key="4">
    <source>
        <dbReference type="ARBA" id="ARBA00022705"/>
    </source>
</evidence>
<evidence type="ECO:0000313" key="13">
    <source>
        <dbReference type="EMBL" id="DAF97405.1"/>
    </source>
</evidence>
<dbReference type="SUPFAM" id="SSF52113">
    <property type="entry name" value="BRCT domain"/>
    <property type="match status" value="1"/>
</dbReference>
<keyword evidence="3 13" id="KW-0436">Ligase</keyword>
<dbReference type="EC" id="6.5.1.2" evidence="2"/>
<dbReference type="InterPro" id="IPR041663">
    <property type="entry name" value="DisA/LigA_HHH"/>
</dbReference>
<evidence type="ECO:0000256" key="7">
    <source>
        <dbReference type="ARBA" id="ARBA00022833"/>
    </source>
</evidence>
<dbReference type="Pfam" id="PF03120">
    <property type="entry name" value="OB_DNA_ligase"/>
    <property type="match status" value="1"/>
</dbReference>
<protein>
    <recommendedName>
        <fullName evidence="2">DNA ligase (NAD(+))</fullName>
        <ecNumber evidence="2">6.5.1.2</ecNumber>
    </recommendedName>
</protein>
<dbReference type="InterPro" id="IPR018239">
    <property type="entry name" value="DNA_ligase_AS"/>
</dbReference>
<dbReference type="Gene3D" id="2.40.50.140">
    <property type="entry name" value="Nucleic acid-binding proteins"/>
    <property type="match status" value="1"/>
</dbReference>
<feature type="domain" description="BRCT" evidence="12">
    <location>
        <begin position="571"/>
        <end position="647"/>
    </location>
</feature>
<evidence type="ECO:0000256" key="10">
    <source>
        <dbReference type="ARBA" id="ARBA00023204"/>
    </source>
</evidence>
<dbReference type="Pfam" id="PF12826">
    <property type="entry name" value="HHH_2"/>
    <property type="match status" value="1"/>
</dbReference>
<dbReference type="PANTHER" id="PTHR23389:SF9">
    <property type="entry name" value="DNA LIGASE"/>
    <property type="match status" value="1"/>
</dbReference>
<dbReference type="SUPFAM" id="SSF50249">
    <property type="entry name" value="Nucleic acid-binding proteins"/>
    <property type="match status" value="1"/>
</dbReference>
<dbReference type="HAMAP" id="MF_01588">
    <property type="entry name" value="DNA_ligase_A"/>
    <property type="match status" value="1"/>
</dbReference>
<dbReference type="PANTHER" id="PTHR23389">
    <property type="entry name" value="CHROMOSOME TRANSMISSION FIDELITY FACTOR 18"/>
    <property type="match status" value="1"/>
</dbReference>
<dbReference type="InterPro" id="IPR010994">
    <property type="entry name" value="RuvA_2-like"/>
</dbReference>
<evidence type="ECO:0000259" key="12">
    <source>
        <dbReference type="PROSITE" id="PS50172"/>
    </source>
</evidence>
<proteinExistence type="inferred from homology"/>
<dbReference type="SUPFAM" id="SSF47781">
    <property type="entry name" value="RuvA domain 2-like"/>
    <property type="match status" value="1"/>
</dbReference>
<evidence type="ECO:0000256" key="1">
    <source>
        <dbReference type="ARBA" id="ARBA00001946"/>
    </source>
</evidence>
<evidence type="ECO:0000256" key="2">
    <source>
        <dbReference type="ARBA" id="ARBA00012722"/>
    </source>
</evidence>
<dbReference type="PROSITE" id="PS01055">
    <property type="entry name" value="DNA_LIGASE_N1"/>
    <property type="match status" value="1"/>
</dbReference>
<dbReference type="CDD" id="cd00114">
    <property type="entry name" value="LIGANc"/>
    <property type="match status" value="1"/>
</dbReference>
<dbReference type="Gene3D" id="1.10.287.610">
    <property type="entry name" value="Helix hairpin bin"/>
    <property type="match status" value="1"/>
</dbReference>
<dbReference type="EMBL" id="BK016133">
    <property type="protein sequence ID" value="DAF97405.1"/>
    <property type="molecule type" value="Genomic_DNA"/>
</dbReference>
<dbReference type="CDD" id="cd17748">
    <property type="entry name" value="BRCT_DNA_ligase_like"/>
    <property type="match status" value="1"/>
</dbReference>
<dbReference type="GO" id="GO:0006260">
    <property type="term" value="P:DNA replication"/>
    <property type="evidence" value="ECO:0007669"/>
    <property type="project" value="UniProtKB-KW"/>
</dbReference>
<dbReference type="Gene3D" id="3.40.50.10190">
    <property type="entry name" value="BRCT domain"/>
    <property type="match status" value="1"/>
</dbReference>
<keyword evidence="5" id="KW-0479">Metal-binding</keyword>
<dbReference type="InterPro" id="IPR013840">
    <property type="entry name" value="DNAligase_N"/>
</dbReference>
<evidence type="ECO:0000256" key="5">
    <source>
        <dbReference type="ARBA" id="ARBA00022723"/>
    </source>
</evidence>
<dbReference type="InterPro" id="IPR001679">
    <property type="entry name" value="DNA_ligase"/>
</dbReference>
<dbReference type="PIRSF" id="PIRSF001604">
    <property type="entry name" value="LigA"/>
    <property type="match status" value="1"/>
</dbReference>
<evidence type="ECO:0000256" key="11">
    <source>
        <dbReference type="ARBA" id="ARBA00034005"/>
    </source>
</evidence>
<organism evidence="13">
    <name type="scientific">Myoviridae sp. ctijX18</name>
    <dbReference type="NCBI Taxonomy" id="2825154"/>
    <lineage>
        <taxon>Viruses</taxon>
        <taxon>Duplodnaviria</taxon>
        <taxon>Heunggongvirae</taxon>
        <taxon>Uroviricota</taxon>
        <taxon>Caudoviricetes</taxon>
    </lineage>
</organism>
<evidence type="ECO:0000256" key="6">
    <source>
        <dbReference type="ARBA" id="ARBA00022763"/>
    </source>
</evidence>
<dbReference type="PROSITE" id="PS50172">
    <property type="entry name" value="BRCT"/>
    <property type="match status" value="1"/>
</dbReference>
<dbReference type="NCBIfam" id="NF005932">
    <property type="entry name" value="PRK07956.1"/>
    <property type="match status" value="1"/>
</dbReference>
<evidence type="ECO:0000256" key="3">
    <source>
        <dbReference type="ARBA" id="ARBA00022598"/>
    </source>
</evidence>
<dbReference type="SMART" id="SM00532">
    <property type="entry name" value="LIGANc"/>
    <property type="match status" value="1"/>
</dbReference>
<dbReference type="GO" id="GO:0003911">
    <property type="term" value="F:DNA ligase (NAD+) activity"/>
    <property type="evidence" value="ECO:0007669"/>
    <property type="project" value="UniProtKB-EC"/>
</dbReference>
<dbReference type="InterPro" id="IPR013839">
    <property type="entry name" value="DNAligase_adenylation"/>
</dbReference>
<reference evidence="13" key="1">
    <citation type="journal article" date="2021" name="Proc. Natl. Acad. Sci. U.S.A.">
        <title>A Catalog of Tens of Thousands of Viruses from Human Metagenomes Reveals Hidden Associations with Chronic Diseases.</title>
        <authorList>
            <person name="Tisza M.J."/>
            <person name="Buck C.B."/>
        </authorList>
    </citation>
    <scope>NUCLEOTIDE SEQUENCE</scope>
    <source>
        <strain evidence="13">CtijX18</strain>
    </source>
</reference>
<dbReference type="NCBIfam" id="TIGR00575">
    <property type="entry name" value="dnlj"/>
    <property type="match status" value="1"/>
</dbReference>
<dbReference type="Pfam" id="PF00533">
    <property type="entry name" value="BRCT"/>
    <property type="match status" value="1"/>
</dbReference>
<dbReference type="InterPro" id="IPR036420">
    <property type="entry name" value="BRCT_dom_sf"/>
</dbReference>
<dbReference type="SMART" id="SM00292">
    <property type="entry name" value="BRCT"/>
    <property type="match status" value="1"/>
</dbReference>
<comment type="cofactor">
    <cofactor evidence="1">
        <name>Mg(2+)</name>
        <dbReference type="ChEBI" id="CHEBI:18420"/>
    </cofactor>
</comment>
<evidence type="ECO:0000256" key="8">
    <source>
        <dbReference type="ARBA" id="ARBA00022842"/>
    </source>
</evidence>
<sequence>MDPMLLRMVELTELINKYAYHYYTLDDPLVSDKEYDKLYKELSQLEEQHPDLVLDDSPIKRIGDKVSPTLSKVKHKHIMGSLKNCFDVNDLNKFFSFLPNQTELMVQSKFDGLALELVYQQGKLISASTRGDGFIGEDVLKNVLTMDSIPKEIPIQKETIVYGEVLMFREVFNKLNQERLEKGEKPFANPRNAAAGSLRQLDPEITRQRQLQFIPYTLEPKTNYKSYSEMTSALSRLGFNTFVKGIVTYPLDKDTLSKIVSEHEVTRKTDQYDTDGIVFKVNDLSHAKPSEGKLPNWACAFKLDPESEITQVVDIVVQIGRTGAITPVAILTPVLVSGSVISRATLNNASFIKQLDVRIGDFVQVRKAAEIIPEIIAVDLDKRDPDSKPFNFPDKCPCCHSQLVTEETITRCLNKECEEQLIQNILHFASRDGMDIKGVNEFIIRALFKAKAIYYPIHLYHLSLEDLEKVLGKGLTAKNAFEAIETSRNTAPEKFLYSLGIRFVGERMSKLLLKEYKDIIRLLDVTYEELVNLEGVGPIKAKAIYEYFSNPKNRDMVLNYLVEFKFKKEEKLSNKLDQKTFLITGTLTRPRKEIEKLITDNGGVMLSSVSSKLNYLIVGENAGSKLEKAKKLGIEIIEEKDLNDFLK</sequence>
<dbReference type="SUPFAM" id="SSF56091">
    <property type="entry name" value="DNA ligase/mRNA capping enzyme, catalytic domain"/>
    <property type="match status" value="1"/>
</dbReference>
<name>A0A8S5USE8_9CAUD</name>
<keyword evidence="6" id="KW-0227">DNA damage</keyword>
<dbReference type="Gene3D" id="6.20.10.30">
    <property type="match status" value="1"/>
</dbReference>
<keyword evidence="7" id="KW-0862">Zinc</keyword>
<dbReference type="Pfam" id="PF01653">
    <property type="entry name" value="DNA_ligase_aden"/>
    <property type="match status" value="1"/>
</dbReference>
<keyword evidence="8" id="KW-0460">Magnesium</keyword>
<dbReference type="PROSITE" id="PS01056">
    <property type="entry name" value="DNA_LIGASE_N2"/>
    <property type="match status" value="1"/>
</dbReference>
<keyword evidence="9" id="KW-0520">NAD</keyword>
<dbReference type="GO" id="GO:0046872">
    <property type="term" value="F:metal ion binding"/>
    <property type="evidence" value="ECO:0007669"/>
    <property type="project" value="UniProtKB-KW"/>
</dbReference>
<evidence type="ECO:0000256" key="9">
    <source>
        <dbReference type="ARBA" id="ARBA00023027"/>
    </source>
</evidence>
<comment type="catalytic activity">
    <reaction evidence="11">
        <text>NAD(+) + (deoxyribonucleotide)n-3'-hydroxyl + 5'-phospho-(deoxyribonucleotide)m = (deoxyribonucleotide)n+m + AMP + beta-nicotinamide D-nucleotide.</text>
        <dbReference type="EC" id="6.5.1.2"/>
    </reaction>
</comment>
<dbReference type="InterPro" id="IPR033136">
    <property type="entry name" value="DNA_ligase_CS"/>
</dbReference>
<dbReference type="InterPro" id="IPR012340">
    <property type="entry name" value="NA-bd_OB-fold"/>
</dbReference>
<keyword evidence="4" id="KW-0235">DNA replication</keyword>
<dbReference type="InterPro" id="IPR001357">
    <property type="entry name" value="BRCT_dom"/>
</dbReference>
<accession>A0A8S5USE8</accession>
<dbReference type="Gene3D" id="1.10.150.20">
    <property type="entry name" value="5' to 3' exonuclease, C-terminal subdomain"/>
    <property type="match status" value="2"/>
</dbReference>
<dbReference type="InterPro" id="IPR004150">
    <property type="entry name" value="NAD_DNA_ligase_OB"/>
</dbReference>
<keyword evidence="10" id="KW-0234">DNA repair</keyword>